<comment type="caution">
    <text evidence="3">The sequence shown here is derived from an EMBL/GenBank/DDBJ whole genome shotgun (WGS) entry which is preliminary data.</text>
</comment>
<dbReference type="STRING" id="554055.A0A2P6V641"/>
<evidence type="ECO:0000256" key="1">
    <source>
        <dbReference type="SAM" id="MobiDB-lite"/>
    </source>
</evidence>
<dbReference type="Proteomes" id="UP000239649">
    <property type="component" value="Unassembled WGS sequence"/>
</dbReference>
<name>A0A2P6V641_9CHLO</name>
<dbReference type="EMBL" id="LHPF02000026">
    <property type="protein sequence ID" value="PSC69556.1"/>
    <property type="molecule type" value="Genomic_DNA"/>
</dbReference>
<feature type="region of interest" description="Disordered" evidence="1">
    <location>
        <begin position="88"/>
        <end position="109"/>
    </location>
</feature>
<organism evidence="3 4">
    <name type="scientific">Micractinium conductrix</name>
    <dbReference type="NCBI Taxonomy" id="554055"/>
    <lineage>
        <taxon>Eukaryota</taxon>
        <taxon>Viridiplantae</taxon>
        <taxon>Chlorophyta</taxon>
        <taxon>core chlorophytes</taxon>
        <taxon>Trebouxiophyceae</taxon>
        <taxon>Chlorellales</taxon>
        <taxon>Chlorellaceae</taxon>
        <taxon>Chlorella clade</taxon>
        <taxon>Micractinium</taxon>
    </lineage>
</organism>
<feature type="domain" description="DUF7811" evidence="2">
    <location>
        <begin position="112"/>
        <end position="221"/>
    </location>
</feature>
<evidence type="ECO:0000259" key="2">
    <source>
        <dbReference type="Pfam" id="PF25103"/>
    </source>
</evidence>
<dbReference type="OrthoDB" id="2018054at2759"/>
<dbReference type="AlphaFoldDB" id="A0A2P6V641"/>
<proteinExistence type="predicted"/>
<protein>
    <recommendedName>
        <fullName evidence="2">DUF7811 domain-containing protein</fullName>
    </recommendedName>
</protein>
<sequence length="221" mass="23725">MKLAAAAPSGPLVAPVRPVHSQPRRGAAAHARYGRRWWSDAWMEGDGEPGGTGGAFDGGSAPRADQQTTIFCKDGSVVRLGAFPHPLLDERRSERSGGGGEMGAPLAGAPLPLPEEQGLCIGSVFTISATNGIDAARRLNLLGFCFSTEQLFERVEDTVLRRGGEVVMTQRKLNSGVHECLHMRVAIPLLFGVPPEYERLRAGVIQGGGVIERVTRDWIIY</sequence>
<accession>A0A2P6V641</accession>
<dbReference type="PANTHER" id="PTHR36739">
    <property type="entry name" value="D-TAGATOSE-1,6-BISPHOSPHATE ALDOLASE SUBUNIT"/>
    <property type="match status" value="1"/>
</dbReference>
<evidence type="ECO:0000313" key="3">
    <source>
        <dbReference type="EMBL" id="PSC69556.1"/>
    </source>
</evidence>
<dbReference type="Pfam" id="PF25103">
    <property type="entry name" value="DUF7811"/>
    <property type="match status" value="1"/>
</dbReference>
<evidence type="ECO:0000313" key="4">
    <source>
        <dbReference type="Proteomes" id="UP000239649"/>
    </source>
</evidence>
<keyword evidence="4" id="KW-1185">Reference proteome</keyword>
<dbReference type="PANTHER" id="PTHR36739:SF1">
    <property type="entry name" value="D-TAGATOSE-1,6-BISPHOSPHATE ALDOLASE SUBUNIT"/>
    <property type="match status" value="1"/>
</dbReference>
<reference evidence="3 4" key="1">
    <citation type="journal article" date="2018" name="Plant J.">
        <title>Genome sequences of Chlorella sorokiniana UTEX 1602 and Micractinium conductrix SAG 241.80: implications to maltose excretion by a green alga.</title>
        <authorList>
            <person name="Arriola M.B."/>
            <person name="Velmurugan N."/>
            <person name="Zhang Y."/>
            <person name="Plunkett M.H."/>
            <person name="Hondzo H."/>
            <person name="Barney B.M."/>
        </authorList>
    </citation>
    <scope>NUCLEOTIDE SEQUENCE [LARGE SCALE GENOMIC DNA]</scope>
    <source>
        <strain evidence="3 4">SAG 241.80</strain>
    </source>
</reference>
<dbReference type="InterPro" id="IPR056713">
    <property type="entry name" value="DUF7811"/>
</dbReference>
<gene>
    <name evidence="3" type="ORF">C2E20_6995</name>
</gene>